<evidence type="ECO:0000313" key="3">
    <source>
        <dbReference type="EMBL" id="TKD49978.1"/>
    </source>
</evidence>
<keyword evidence="3" id="KW-0378">Hydrolase</keyword>
<dbReference type="InterPro" id="IPR036005">
    <property type="entry name" value="Creatinase/aminopeptidase-like"/>
</dbReference>
<sequence>MVAGGRWKIALGAALLAGIGAPALAADPVVMPGIRPLEERAKVEDRWLKERLDTLVPMLMRRDKVAMWILIAGEYNEDPVAETMLPGSWLSARRRTVLIFHDRGGDQGVERLAVARYPVGDFKASWDPEAQPDQWAAIAEIVKARNPASIALNSSEEFPLADGLTASHRDALTRTLGADYASRFVSHQRMALDWLGMRVPAEVTTYPTLQRITHAIIAEAMSDRVITPGVTTTNDVVWWFRERVAELKLDTWFHPSVSIQRQGIGTFSIQNISLGNQEIIQPGDLLHLDFGISYLGLKTDVQRMAYVLRPGESDAPKGLRDGIAAMGVAQAAVQAELKAGRTGNEVLRAVRARTERAGVDATIYTHPIGYHGHGAGPWIGAWEDQSGVPGRGDAVVSPNTAWSIELSATTKVPEWGGQPVRFMYEEDGFYDGKGFRYFDGWQERMMLVGRP</sequence>
<accession>A0A4V5PW17</accession>
<dbReference type="Pfam" id="PF00557">
    <property type="entry name" value="Peptidase_M24"/>
    <property type="match status" value="1"/>
</dbReference>
<evidence type="ECO:0000259" key="2">
    <source>
        <dbReference type="Pfam" id="PF00557"/>
    </source>
</evidence>
<organism evidence="3 4">
    <name type="scientific">Sphingomonas baiyangensis</name>
    <dbReference type="NCBI Taxonomy" id="2572576"/>
    <lineage>
        <taxon>Bacteria</taxon>
        <taxon>Pseudomonadati</taxon>
        <taxon>Pseudomonadota</taxon>
        <taxon>Alphaproteobacteria</taxon>
        <taxon>Sphingomonadales</taxon>
        <taxon>Sphingomonadaceae</taxon>
        <taxon>Sphingomonas</taxon>
    </lineage>
</organism>
<gene>
    <name evidence="3" type="ORF">FBR43_03800</name>
</gene>
<dbReference type="InterPro" id="IPR000994">
    <property type="entry name" value="Pept_M24"/>
</dbReference>
<dbReference type="Proteomes" id="UP000309138">
    <property type="component" value="Unassembled WGS sequence"/>
</dbReference>
<evidence type="ECO:0000256" key="1">
    <source>
        <dbReference type="SAM" id="SignalP"/>
    </source>
</evidence>
<reference evidence="3 4" key="1">
    <citation type="submission" date="2019-04" db="EMBL/GenBank/DDBJ databases">
        <authorList>
            <person name="Yang Y."/>
            <person name="Wei D."/>
        </authorList>
    </citation>
    <scope>NUCLEOTIDE SEQUENCE [LARGE SCALE GENOMIC DNA]</scope>
    <source>
        <strain evidence="3 4">L-1-4w-11</strain>
    </source>
</reference>
<comment type="caution">
    <text evidence="3">The sequence shown here is derived from an EMBL/GenBank/DDBJ whole genome shotgun (WGS) entry which is preliminary data.</text>
</comment>
<keyword evidence="1" id="KW-0732">Signal</keyword>
<dbReference type="SUPFAM" id="SSF55920">
    <property type="entry name" value="Creatinase/aminopeptidase"/>
    <property type="match status" value="1"/>
</dbReference>
<evidence type="ECO:0000313" key="4">
    <source>
        <dbReference type="Proteomes" id="UP000309138"/>
    </source>
</evidence>
<feature type="signal peptide" evidence="1">
    <location>
        <begin position="1"/>
        <end position="25"/>
    </location>
</feature>
<keyword evidence="3" id="KW-0645">Protease</keyword>
<dbReference type="EMBL" id="SWKR01000002">
    <property type="protein sequence ID" value="TKD49978.1"/>
    <property type="molecule type" value="Genomic_DNA"/>
</dbReference>
<dbReference type="RefSeq" id="WP_136941920.1">
    <property type="nucleotide sequence ID" value="NZ_SWKR01000002.1"/>
</dbReference>
<dbReference type="OrthoDB" id="9765815at2"/>
<dbReference type="AlphaFoldDB" id="A0A4V5PW17"/>
<dbReference type="Gene3D" id="3.90.230.10">
    <property type="entry name" value="Creatinase/methionine aminopeptidase superfamily"/>
    <property type="match status" value="1"/>
</dbReference>
<dbReference type="GO" id="GO:0004177">
    <property type="term" value="F:aminopeptidase activity"/>
    <property type="evidence" value="ECO:0007669"/>
    <property type="project" value="UniProtKB-KW"/>
</dbReference>
<proteinExistence type="predicted"/>
<feature type="chain" id="PRO_5020797622" evidence="1">
    <location>
        <begin position="26"/>
        <end position="451"/>
    </location>
</feature>
<keyword evidence="4" id="KW-1185">Reference proteome</keyword>
<protein>
    <submittedName>
        <fullName evidence="3">Aminopeptidase P family protein</fullName>
    </submittedName>
</protein>
<name>A0A4V5PW17_9SPHN</name>
<keyword evidence="3" id="KW-0031">Aminopeptidase</keyword>
<feature type="domain" description="Peptidase M24" evidence="2">
    <location>
        <begin position="210"/>
        <end position="417"/>
    </location>
</feature>